<protein>
    <submittedName>
        <fullName evidence="2">Uncharacterized protein</fullName>
    </submittedName>
</protein>
<proteinExistence type="predicted"/>
<dbReference type="AlphaFoldDB" id="A0AAD5XKA8"/>
<reference evidence="2" key="1">
    <citation type="submission" date="2020-05" db="EMBL/GenBank/DDBJ databases">
        <title>Phylogenomic resolution of chytrid fungi.</title>
        <authorList>
            <person name="Stajich J.E."/>
            <person name="Amses K."/>
            <person name="Simmons R."/>
            <person name="Seto K."/>
            <person name="Myers J."/>
            <person name="Bonds A."/>
            <person name="Quandt C.A."/>
            <person name="Barry K."/>
            <person name="Liu P."/>
            <person name="Grigoriev I."/>
            <person name="Longcore J.E."/>
            <person name="James T.Y."/>
        </authorList>
    </citation>
    <scope>NUCLEOTIDE SEQUENCE</scope>
    <source>
        <strain evidence="2">JEL0379</strain>
    </source>
</reference>
<accession>A0AAD5XKA8</accession>
<feature type="compositionally biased region" description="Polar residues" evidence="1">
    <location>
        <begin position="207"/>
        <end position="216"/>
    </location>
</feature>
<organism evidence="2 3">
    <name type="scientific">Geranomyces variabilis</name>
    <dbReference type="NCBI Taxonomy" id="109894"/>
    <lineage>
        <taxon>Eukaryota</taxon>
        <taxon>Fungi</taxon>
        <taxon>Fungi incertae sedis</taxon>
        <taxon>Chytridiomycota</taxon>
        <taxon>Chytridiomycota incertae sedis</taxon>
        <taxon>Chytridiomycetes</taxon>
        <taxon>Spizellomycetales</taxon>
        <taxon>Powellomycetaceae</taxon>
        <taxon>Geranomyces</taxon>
    </lineage>
</organism>
<evidence type="ECO:0000256" key="1">
    <source>
        <dbReference type="SAM" id="MobiDB-lite"/>
    </source>
</evidence>
<feature type="compositionally biased region" description="Gly residues" evidence="1">
    <location>
        <begin position="87"/>
        <end position="104"/>
    </location>
</feature>
<keyword evidence="3" id="KW-1185">Reference proteome</keyword>
<dbReference type="Proteomes" id="UP001212152">
    <property type="component" value="Unassembled WGS sequence"/>
</dbReference>
<comment type="caution">
    <text evidence="2">The sequence shown here is derived from an EMBL/GenBank/DDBJ whole genome shotgun (WGS) entry which is preliminary data.</text>
</comment>
<feature type="region of interest" description="Disordered" evidence="1">
    <location>
        <begin position="1"/>
        <end position="112"/>
    </location>
</feature>
<feature type="region of interest" description="Disordered" evidence="1">
    <location>
        <begin position="174"/>
        <end position="225"/>
    </location>
</feature>
<evidence type="ECO:0000313" key="3">
    <source>
        <dbReference type="Proteomes" id="UP001212152"/>
    </source>
</evidence>
<dbReference type="EMBL" id="JADGJQ010000070">
    <property type="protein sequence ID" value="KAJ3173413.1"/>
    <property type="molecule type" value="Genomic_DNA"/>
</dbReference>
<gene>
    <name evidence="2" type="ORF">HDU87_007574</name>
</gene>
<feature type="region of interest" description="Disordered" evidence="1">
    <location>
        <begin position="131"/>
        <end position="153"/>
    </location>
</feature>
<sequence length="243" mass="25814">MDSIRSETWPKPAGPSSRKATTTNRQPWKNDPFAFDHDHSMLASQQPLQDQLGALNRLHERTAKQSGNAVPPQVLQTSRLRQRGFSGRSGGSGGGGGGGGGSGVTGETDGQCRRDSEVIAVVFTCDHVSDQRKDVSAPAAASQDDMAARQSAYSESRANLSRFISGLKVEDHAAPLQRQSSSGSAAHAPVGRQKSTAEEEPPRAAQTDVTATANELSETRLRDEAGSVTGHMQSVLELFADMF</sequence>
<evidence type="ECO:0000313" key="2">
    <source>
        <dbReference type="EMBL" id="KAJ3173413.1"/>
    </source>
</evidence>
<feature type="compositionally biased region" description="Polar residues" evidence="1">
    <location>
        <begin position="18"/>
        <end position="27"/>
    </location>
</feature>
<feature type="compositionally biased region" description="Low complexity" evidence="1">
    <location>
        <begin position="136"/>
        <end position="152"/>
    </location>
</feature>
<feature type="compositionally biased region" description="Polar residues" evidence="1">
    <location>
        <begin position="64"/>
        <end position="79"/>
    </location>
</feature>
<name>A0AAD5XKA8_9FUNG</name>